<dbReference type="InterPro" id="IPR003871">
    <property type="entry name" value="RFA1B/D_OB_1st"/>
</dbReference>
<dbReference type="PANTHER" id="PTHR47165:SF4">
    <property type="entry name" value="OS03G0429900 PROTEIN"/>
    <property type="match status" value="1"/>
</dbReference>
<keyword evidence="2" id="KW-0812">Transmembrane</keyword>
<protein>
    <submittedName>
        <fullName evidence="5 6">Uncharacterized protein LOC105852911 isoform X1</fullName>
    </submittedName>
</protein>
<dbReference type="CDD" id="cd04481">
    <property type="entry name" value="RPA1_DBD_B_like"/>
    <property type="match status" value="1"/>
</dbReference>
<proteinExistence type="predicted"/>
<keyword evidence="2" id="KW-1133">Transmembrane helix</keyword>
<evidence type="ECO:0000256" key="1">
    <source>
        <dbReference type="SAM" id="MobiDB-lite"/>
    </source>
</evidence>
<dbReference type="Proteomes" id="UP000087171">
    <property type="component" value="Unplaced"/>
</dbReference>
<feature type="transmembrane region" description="Helical" evidence="2">
    <location>
        <begin position="357"/>
        <end position="375"/>
    </location>
</feature>
<evidence type="ECO:0000313" key="4">
    <source>
        <dbReference type="Proteomes" id="UP000087171"/>
    </source>
</evidence>
<dbReference type="Gene3D" id="2.40.50.140">
    <property type="entry name" value="Nucleic acid-binding proteins"/>
    <property type="match status" value="3"/>
</dbReference>
<dbReference type="SUPFAM" id="SSF50249">
    <property type="entry name" value="Nucleic acid-binding proteins"/>
    <property type="match status" value="3"/>
</dbReference>
<evidence type="ECO:0000313" key="5">
    <source>
        <dbReference type="RefSeq" id="XP_027186198.1"/>
    </source>
</evidence>
<sequence length="378" mass="44078">MASIVTHKMDYTFLEQLNDQRDNWSIRVRIVRMCIVYTTQSENEPISLDIILLDEKKTPLHATIKKELLPTFKNMIQEGDIYNIINLKISPANDSYRPVVGTKKALFLTTTMVNKIQDPQFTIQKHYFNFTSFKSLPQRLGDKVNLTDIIGTLHVVGHEEQVYVGDKPTKILRLEIKMHGGETIKVTLWRNIVADFQNLFVHHKLHDGPKVVAITSTTVKKFRDDYSINSTSTTRVYINLDIPEFNILSQSDSSQSQEDEVREIPPQDFSHNTPEKRMVRNQTTLKHIMAMKWESNVQERVFTICATVNDIDYKFGWNYIGCENCLTKLTQQGQQYNCPSCDMTSKYPAPRCKTHNFKVHFMYFCVFWILVWRLFSQC</sequence>
<dbReference type="AlphaFoldDB" id="A0A3Q7XIJ4"/>
<dbReference type="RefSeq" id="XP_027186199.1">
    <property type="nucleotide sequence ID" value="XM_027330398.1"/>
</dbReference>
<evidence type="ECO:0000256" key="2">
    <source>
        <dbReference type="SAM" id="Phobius"/>
    </source>
</evidence>
<keyword evidence="2" id="KW-0472">Membrane</keyword>
<evidence type="ECO:0000313" key="6">
    <source>
        <dbReference type="RefSeq" id="XP_027186199.1"/>
    </source>
</evidence>
<organism evidence="4 5">
    <name type="scientific">Cicer arietinum</name>
    <name type="common">Chickpea</name>
    <name type="synonym">Garbanzo</name>
    <dbReference type="NCBI Taxonomy" id="3827"/>
    <lineage>
        <taxon>Eukaryota</taxon>
        <taxon>Viridiplantae</taxon>
        <taxon>Streptophyta</taxon>
        <taxon>Embryophyta</taxon>
        <taxon>Tracheophyta</taxon>
        <taxon>Spermatophyta</taxon>
        <taxon>Magnoliopsida</taxon>
        <taxon>eudicotyledons</taxon>
        <taxon>Gunneridae</taxon>
        <taxon>Pentapetalae</taxon>
        <taxon>rosids</taxon>
        <taxon>fabids</taxon>
        <taxon>Fabales</taxon>
        <taxon>Fabaceae</taxon>
        <taxon>Papilionoideae</taxon>
        <taxon>50 kb inversion clade</taxon>
        <taxon>NPAAA clade</taxon>
        <taxon>Hologalegina</taxon>
        <taxon>IRL clade</taxon>
        <taxon>Cicereae</taxon>
        <taxon>Cicer</taxon>
    </lineage>
</organism>
<feature type="domain" description="Replication protein A 70 kDa DNA-binding subunit B/D first OB fold" evidence="3">
    <location>
        <begin position="11"/>
        <end position="115"/>
    </location>
</feature>
<name>A0A3Q7XIJ4_CICAR</name>
<feature type="region of interest" description="Disordered" evidence="1">
    <location>
        <begin position="251"/>
        <end position="274"/>
    </location>
</feature>
<keyword evidence="4" id="KW-1185">Reference proteome</keyword>
<dbReference type="PANTHER" id="PTHR47165">
    <property type="entry name" value="OS03G0429900 PROTEIN"/>
    <property type="match status" value="1"/>
</dbReference>
<gene>
    <name evidence="5 6" type="primary">LOC105852911</name>
</gene>
<accession>A0A3Q7XIJ4</accession>
<reference evidence="5 6" key="1">
    <citation type="submission" date="2025-04" db="UniProtKB">
        <authorList>
            <consortium name="RefSeq"/>
        </authorList>
    </citation>
    <scope>IDENTIFICATION</scope>
    <source>
        <tissue evidence="5 6">Etiolated seedlings</tissue>
    </source>
</reference>
<dbReference type="InterPro" id="IPR012340">
    <property type="entry name" value="NA-bd_OB-fold"/>
</dbReference>
<dbReference type="Pfam" id="PF02721">
    <property type="entry name" value="DUF223"/>
    <property type="match status" value="1"/>
</dbReference>
<dbReference type="CDD" id="cd04480">
    <property type="entry name" value="RPA1_DBD_A_like"/>
    <property type="match status" value="1"/>
</dbReference>
<dbReference type="RefSeq" id="XP_027186198.1">
    <property type="nucleotide sequence ID" value="XM_027330397.1"/>
</dbReference>
<evidence type="ECO:0000259" key="3">
    <source>
        <dbReference type="Pfam" id="PF02721"/>
    </source>
</evidence>